<dbReference type="Gene3D" id="2.60.40.10">
    <property type="entry name" value="Immunoglobulins"/>
    <property type="match status" value="1"/>
</dbReference>
<comment type="subcellular location">
    <subcellularLocation>
        <location evidence="1">Secreted</location>
    </subcellularLocation>
</comment>
<organism evidence="14 15">
    <name type="scientific">Cerrena zonata</name>
    <dbReference type="NCBI Taxonomy" id="2478898"/>
    <lineage>
        <taxon>Eukaryota</taxon>
        <taxon>Fungi</taxon>
        <taxon>Dikarya</taxon>
        <taxon>Basidiomycota</taxon>
        <taxon>Agaricomycotina</taxon>
        <taxon>Agaricomycetes</taxon>
        <taxon>Polyporales</taxon>
        <taxon>Cerrenaceae</taxon>
        <taxon>Cerrena</taxon>
    </lineage>
</organism>
<comment type="similarity">
    <text evidence="3">Belongs to the glycosyl hydrolase 3 family.</text>
</comment>
<dbReference type="InterPro" id="IPR013783">
    <property type="entry name" value="Ig-like_fold"/>
</dbReference>
<dbReference type="Pfam" id="PF14310">
    <property type="entry name" value="Fn3-like"/>
    <property type="match status" value="1"/>
</dbReference>
<dbReference type="InterPro" id="IPR036962">
    <property type="entry name" value="Glyco_hydro_3_N_sf"/>
</dbReference>
<dbReference type="FunFam" id="3.40.50.1700:FF:000007">
    <property type="entry name" value="Exo-1,4-beta-xylosidase xlnD"/>
    <property type="match status" value="1"/>
</dbReference>
<evidence type="ECO:0000256" key="8">
    <source>
        <dbReference type="ARBA" id="ARBA00023180"/>
    </source>
</evidence>
<keyword evidence="7" id="KW-0378">Hydrolase</keyword>
<evidence type="ECO:0000256" key="11">
    <source>
        <dbReference type="ARBA" id="ARBA00026107"/>
    </source>
</evidence>
<keyword evidence="5" id="KW-0119">Carbohydrate metabolism</keyword>
<dbReference type="PANTHER" id="PTHR42721">
    <property type="entry name" value="SUGAR HYDROLASE-RELATED"/>
    <property type="match status" value="1"/>
</dbReference>
<dbReference type="GO" id="GO:0005576">
    <property type="term" value="C:extracellular region"/>
    <property type="evidence" value="ECO:0007669"/>
    <property type="project" value="UniProtKB-SubCell"/>
</dbReference>
<keyword evidence="9" id="KW-0326">Glycosidase</keyword>
<feature type="chain" id="PRO_5043362313" description="xylan 1,4-beta-xylosidase" evidence="12">
    <location>
        <begin position="19"/>
        <end position="764"/>
    </location>
</feature>
<evidence type="ECO:0000256" key="6">
    <source>
        <dbReference type="ARBA" id="ARBA00022729"/>
    </source>
</evidence>
<dbReference type="SMART" id="SM01217">
    <property type="entry name" value="Fn3_like"/>
    <property type="match status" value="1"/>
</dbReference>
<dbReference type="GO" id="GO:0031222">
    <property type="term" value="P:arabinan catabolic process"/>
    <property type="evidence" value="ECO:0007669"/>
    <property type="project" value="TreeGrafter"/>
</dbReference>
<evidence type="ECO:0000256" key="3">
    <source>
        <dbReference type="ARBA" id="ARBA00005336"/>
    </source>
</evidence>
<evidence type="ECO:0000256" key="5">
    <source>
        <dbReference type="ARBA" id="ARBA00022651"/>
    </source>
</evidence>
<dbReference type="AlphaFoldDB" id="A0AAW0G422"/>
<keyword evidence="5" id="KW-0858">Xylan degradation</keyword>
<dbReference type="GO" id="GO:0009044">
    <property type="term" value="F:xylan 1,4-beta-xylosidase activity"/>
    <property type="evidence" value="ECO:0007669"/>
    <property type="project" value="UniProtKB-EC"/>
</dbReference>
<evidence type="ECO:0000256" key="1">
    <source>
        <dbReference type="ARBA" id="ARBA00004613"/>
    </source>
</evidence>
<reference evidence="14 15" key="1">
    <citation type="submission" date="2022-09" db="EMBL/GenBank/DDBJ databases">
        <authorList>
            <person name="Palmer J.M."/>
        </authorList>
    </citation>
    <scope>NUCLEOTIDE SEQUENCE [LARGE SCALE GENOMIC DNA]</scope>
    <source>
        <strain evidence="14 15">DSM 7382</strain>
    </source>
</reference>
<dbReference type="InterPro" id="IPR001764">
    <property type="entry name" value="Glyco_hydro_3_N"/>
</dbReference>
<dbReference type="Proteomes" id="UP001385951">
    <property type="component" value="Unassembled WGS sequence"/>
</dbReference>
<accession>A0AAW0G422</accession>
<dbReference type="GO" id="GO:0045493">
    <property type="term" value="P:xylan catabolic process"/>
    <property type="evidence" value="ECO:0007669"/>
    <property type="project" value="UniProtKB-KW"/>
</dbReference>
<keyword evidence="5" id="KW-0624">Polysaccharide degradation</keyword>
<keyword evidence="6 12" id="KW-0732">Signal</keyword>
<evidence type="ECO:0000313" key="15">
    <source>
        <dbReference type="Proteomes" id="UP001385951"/>
    </source>
</evidence>
<dbReference type="SUPFAM" id="SSF52279">
    <property type="entry name" value="Beta-D-glucan exohydrolase, C-terminal domain"/>
    <property type="match status" value="1"/>
</dbReference>
<dbReference type="InterPro" id="IPR026891">
    <property type="entry name" value="Fn3-like"/>
</dbReference>
<comment type="caution">
    <text evidence="14">The sequence shown here is derived from an EMBL/GenBank/DDBJ whole genome shotgun (WGS) entry which is preliminary data.</text>
</comment>
<evidence type="ECO:0000313" key="14">
    <source>
        <dbReference type="EMBL" id="KAK7688056.1"/>
    </source>
</evidence>
<dbReference type="Pfam" id="PF00933">
    <property type="entry name" value="Glyco_hydro_3"/>
    <property type="match status" value="1"/>
</dbReference>
<dbReference type="Gene3D" id="3.20.20.300">
    <property type="entry name" value="Glycoside hydrolase, family 3, N-terminal domain"/>
    <property type="match status" value="1"/>
</dbReference>
<keyword evidence="8" id="KW-0325">Glycoprotein</keyword>
<dbReference type="EC" id="3.2.1.37" evidence="11"/>
<evidence type="ECO:0000256" key="2">
    <source>
        <dbReference type="ARBA" id="ARBA00004851"/>
    </source>
</evidence>
<evidence type="ECO:0000256" key="7">
    <source>
        <dbReference type="ARBA" id="ARBA00022801"/>
    </source>
</evidence>
<feature type="signal peptide" evidence="12">
    <location>
        <begin position="1"/>
        <end position="18"/>
    </location>
</feature>
<gene>
    <name evidence="14" type="ORF">QCA50_008426</name>
</gene>
<comment type="pathway">
    <text evidence="2">Glycan degradation; xylan degradation.</text>
</comment>
<evidence type="ECO:0000259" key="13">
    <source>
        <dbReference type="SMART" id="SM01217"/>
    </source>
</evidence>
<evidence type="ECO:0000256" key="9">
    <source>
        <dbReference type="ARBA" id="ARBA00023295"/>
    </source>
</evidence>
<dbReference type="SUPFAM" id="SSF51445">
    <property type="entry name" value="(Trans)glycosidases"/>
    <property type="match status" value="1"/>
</dbReference>
<dbReference type="Pfam" id="PF01915">
    <property type="entry name" value="Glyco_hydro_3_C"/>
    <property type="match status" value="1"/>
</dbReference>
<dbReference type="InterPro" id="IPR044993">
    <property type="entry name" value="BXL"/>
</dbReference>
<feature type="domain" description="Fibronectin type III-like" evidence="13">
    <location>
        <begin position="667"/>
        <end position="737"/>
    </location>
</feature>
<dbReference type="InterPro" id="IPR017853">
    <property type="entry name" value="GH"/>
</dbReference>
<keyword evidence="15" id="KW-1185">Reference proteome</keyword>
<dbReference type="GO" id="GO:0046556">
    <property type="term" value="F:alpha-L-arabinofuranosidase activity"/>
    <property type="evidence" value="ECO:0007669"/>
    <property type="project" value="TreeGrafter"/>
</dbReference>
<evidence type="ECO:0000256" key="4">
    <source>
        <dbReference type="ARBA" id="ARBA00022525"/>
    </source>
</evidence>
<dbReference type="Gene3D" id="3.40.50.1700">
    <property type="entry name" value="Glycoside hydrolase family 3 C-terminal domain"/>
    <property type="match status" value="1"/>
</dbReference>
<proteinExistence type="inferred from homology"/>
<evidence type="ECO:0000256" key="10">
    <source>
        <dbReference type="ARBA" id="ARBA00024574"/>
    </source>
</evidence>
<dbReference type="InterPro" id="IPR036881">
    <property type="entry name" value="Glyco_hydro_3_C_sf"/>
</dbReference>
<protein>
    <recommendedName>
        <fullName evidence="11">xylan 1,4-beta-xylosidase</fullName>
        <ecNumber evidence="11">3.2.1.37</ecNumber>
    </recommendedName>
</protein>
<dbReference type="PANTHER" id="PTHR42721:SF3">
    <property type="entry name" value="BETA-D-XYLOSIDASE 5-RELATED"/>
    <property type="match status" value="1"/>
</dbReference>
<evidence type="ECO:0000256" key="12">
    <source>
        <dbReference type="SAM" id="SignalP"/>
    </source>
</evidence>
<dbReference type="InterPro" id="IPR002772">
    <property type="entry name" value="Glyco_hydro_3_C"/>
</dbReference>
<dbReference type="EMBL" id="JASBNA010000011">
    <property type="protein sequence ID" value="KAK7688056.1"/>
    <property type="molecule type" value="Genomic_DNA"/>
</dbReference>
<name>A0AAW0G422_9APHY</name>
<keyword evidence="4" id="KW-0964">Secreted</keyword>
<sequence>MSLTQLAVFAALIASVASYGFPDCTSAPLKGNAVCDTSKDSITRATALVNLFTIPELIDNTGNDSPGVPRLGLPAYQWWSEALHGVAYSPGVTFNPSGEFSAATSFPLTNVLGSTFDDELIKQVGDIISTEARAFNNVGQAGLNFWTPNINPYKDPRWGRGQETPGEDPFHISRYVLNFIQGLQGGVDPEPYFKIAANCKHFAAYDVENWEGNVRDGFNAVVSQQDLSEYYLPPFQTCVRDAKVASVMCAFNAVNGLPSCASPFLLQTVLRDHWGFTDDRWVTGDCGAVADVFTPHNFTATPAEAAAVSLKAGTDIDCGTMYGDNLMEAFNKSMITEAHLRKALTRQYASFVRLGYFDDASKQPLRQLGWKDVNTTSAQALAHKAAVEGIVLLKNDGILPLKRSVKKIALIGLYAGARYRMQGIYFGAPPLLIGPLEAAQAAGFEVIYAPGTNESTTDTSGFAAAVDAAKSADVVIFAGGLSEEIEREAIDRTSITWSGNQLDLINELEKVGKPFIVVQFGGGQVDQSSLKTSESVNAILWAGYPGQSGGAALFDLLTGKAAPAGRLGTTQYPADYVNQVPMTDMTLRPSATNPGRTYKWYTGTPVFEFGFGLHYTTFSHSVSGRSSRTFGIQSLVTKARSAAHIDLGTLDTFSVSVKNTGNFTSDYVALLFVSSKNGPAPHPNKELVSYIRLHDIAPGRSATANLEVTLGAISRADENGDKWLFPGTYTLTVDTSAVLKMSFTLTGSAVKIADWPRDTSASST</sequence>
<comment type="catalytic activity">
    <reaction evidence="10">
        <text>Hydrolysis of (1-&gt;4)-beta-D-xylans, to remove successive D-xylose residues from the non-reducing termini.</text>
        <dbReference type="EC" id="3.2.1.37"/>
    </reaction>
</comment>